<keyword evidence="1" id="KW-1133">Transmembrane helix</keyword>
<keyword evidence="1" id="KW-0472">Membrane</keyword>
<organism evidence="2 3">
    <name type="scientific">Macrolepiota fuliginosa MF-IS2</name>
    <dbReference type="NCBI Taxonomy" id="1400762"/>
    <lineage>
        <taxon>Eukaryota</taxon>
        <taxon>Fungi</taxon>
        <taxon>Dikarya</taxon>
        <taxon>Basidiomycota</taxon>
        <taxon>Agaricomycotina</taxon>
        <taxon>Agaricomycetes</taxon>
        <taxon>Agaricomycetidae</taxon>
        <taxon>Agaricales</taxon>
        <taxon>Agaricineae</taxon>
        <taxon>Agaricaceae</taxon>
        <taxon>Macrolepiota</taxon>
    </lineage>
</organism>
<reference evidence="2" key="1">
    <citation type="submission" date="2020-11" db="EMBL/GenBank/DDBJ databases">
        <authorList>
            <consortium name="DOE Joint Genome Institute"/>
            <person name="Ahrendt S."/>
            <person name="Riley R."/>
            <person name="Andreopoulos W."/>
            <person name="Labutti K."/>
            <person name="Pangilinan J."/>
            <person name="Ruiz-Duenas F.J."/>
            <person name="Barrasa J.M."/>
            <person name="Sanchez-Garcia M."/>
            <person name="Camarero S."/>
            <person name="Miyauchi S."/>
            <person name="Serrano A."/>
            <person name="Linde D."/>
            <person name="Babiker R."/>
            <person name="Drula E."/>
            <person name="Ayuso-Fernandez I."/>
            <person name="Pacheco R."/>
            <person name="Padilla G."/>
            <person name="Ferreira P."/>
            <person name="Barriuso J."/>
            <person name="Kellner H."/>
            <person name="Castanera R."/>
            <person name="Alfaro M."/>
            <person name="Ramirez L."/>
            <person name="Pisabarro A.G."/>
            <person name="Kuo A."/>
            <person name="Tritt A."/>
            <person name="Lipzen A."/>
            <person name="He G."/>
            <person name="Yan M."/>
            <person name="Ng V."/>
            <person name="Cullen D."/>
            <person name="Martin F."/>
            <person name="Rosso M.-N."/>
            <person name="Henrissat B."/>
            <person name="Hibbett D."/>
            <person name="Martinez A.T."/>
            <person name="Grigoriev I.V."/>
        </authorList>
    </citation>
    <scope>NUCLEOTIDE SEQUENCE</scope>
    <source>
        <strain evidence="2">MF-IS2</strain>
    </source>
</reference>
<proteinExistence type="predicted"/>
<keyword evidence="3" id="KW-1185">Reference proteome</keyword>
<dbReference type="Proteomes" id="UP000807342">
    <property type="component" value="Unassembled WGS sequence"/>
</dbReference>
<comment type="caution">
    <text evidence="2">The sequence shown here is derived from an EMBL/GenBank/DDBJ whole genome shotgun (WGS) entry which is preliminary data.</text>
</comment>
<gene>
    <name evidence="2" type="ORF">P691DRAFT_801379</name>
</gene>
<feature type="transmembrane region" description="Helical" evidence="1">
    <location>
        <begin position="59"/>
        <end position="81"/>
    </location>
</feature>
<evidence type="ECO:0000256" key="1">
    <source>
        <dbReference type="SAM" id="Phobius"/>
    </source>
</evidence>
<evidence type="ECO:0000313" key="2">
    <source>
        <dbReference type="EMBL" id="KAF9440742.1"/>
    </source>
</evidence>
<accession>A0A9P5WZS9</accession>
<dbReference type="EMBL" id="MU152292">
    <property type="protein sequence ID" value="KAF9440742.1"/>
    <property type="molecule type" value="Genomic_DNA"/>
</dbReference>
<name>A0A9P5WZS9_9AGAR</name>
<sequence length="82" mass="8889">MDVRLSLLFESRLVLSFQGPMPGSVNCSTSGCSFVGFVSVRFSLKWQFYSDGVAFVTDILISAGFMLIMMGALGFSCITSII</sequence>
<evidence type="ECO:0000313" key="3">
    <source>
        <dbReference type="Proteomes" id="UP000807342"/>
    </source>
</evidence>
<dbReference type="AlphaFoldDB" id="A0A9P5WZS9"/>
<dbReference type="PROSITE" id="PS51257">
    <property type="entry name" value="PROKAR_LIPOPROTEIN"/>
    <property type="match status" value="1"/>
</dbReference>
<protein>
    <submittedName>
        <fullName evidence="2">Uncharacterized protein</fullName>
    </submittedName>
</protein>
<keyword evidence="1" id="KW-0812">Transmembrane</keyword>